<evidence type="ECO:0000313" key="2">
    <source>
        <dbReference type="EMBL" id="ETE69043.1"/>
    </source>
</evidence>
<feature type="compositionally biased region" description="Polar residues" evidence="1">
    <location>
        <begin position="236"/>
        <end position="254"/>
    </location>
</feature>
<evidence type="ECO:0000313" key="3">
    <source>
        <dbReference type="Proteomes" id="UP000018936"/>
    </source>
</evidence>
<sequence>MPEKGISQGGAAWGASSWLTDRDASSLRQRPKRALCQSTHHRLTGSEVSRAAQSDFRRGEVSGVCKLWSVNEQAALQDLAACRAFGVWCKSTCEITPKLGAGVLFVSVADVKAGAQLPSQDRPSSVSFSRLGDSQLLTSHETWPLPLPPGMLSDGCSQPGQQRGAQNDLSESQEGILNYDTFLLSGDGATLYVGGRDAILALDIGSAPIRLKGKIPWSPSPEKRRECVFKKKSNETSEASLGTEPESSSSNMNLSWRDGPQPSLPGSLKGSQPPFGQAEYAAPPPVLGPTGSHGASPWFGEGLGGVFVEECLSPPARPKDPLGLQGSHVRYGNEPIKARDKTSLLLPST</sequence>
<dbReference type="Proteomes" id="UP000018936">
    <property type="component" value="Unassembled WGS sequence"/>
</dbReference>
<proteinExistence type="predicted"/>
<feature type="compositionally biased region" description="Basic and acidic residues" evidence="1">
    <location>
        <begin position="221"/>
        <end position="235"/>
    </location>
</feature>
<dbReference type="Gene3D" id="2.130.10.10">
    <property type="entry name" value="YVTN repeat-like/Quinoprotein amine dehydrogenase"/>
    <property type="match status" value="1"/>
</dbReference>
<name>V8P4W1_OPHHA</name>
<dbReference type="SUPFAM" id="SSF101912">
    <property type="entry name" value="Sema domain"/>
    <property type="match status" value="1"/>
</dbReference>
<organism evidence="2 3">
    <name type="scientific">Ophiophagus hannah</name>
    <name type="common">King cobra</name>
    <name type="synonym">Naja hannah</name>
    <dbReference type="NCBI Taxonomy" id="8665"/>
    <lineage>
        <taxon>Eukaryota</taxon>
        <taxon>Metazoa</taxon>
        <taxon>Chordata</taxon>
        <taxon>Craniata</taxon>
        <taxon>Vertebrata</taxon>
        <taxon>Euteleostomi</taxon>
        <taxon>Lepidosauria</taxon>
        <taxon>Squamata</taxon>
        <taxon>Bifurcata</taxon>
        <taxon>Unidentata</taxon>
        <taxon>Episquamata</taxon>
        <taxon>Toxicofera</taxon>
        <taxon>Serpentes</taxon>
        <taxon>Colubroidea</taxon>
        <taxon>Elapidae</taxon>
        <taxon>Elapinae</taxon>
        <taxon>Ophiophagus</taxon>
    </lineage>
</organism>
<accession>V8P4W1</accession>
<reference evidence="2 3" key="1">
    <citation type="journal article" date="2013" name="Proc. Natl. Acad. Sci. U.S.A.">
        <title>The king cobra genome reveals dynamic gene evolution and adaptation in the snake venom system.</title>
        <authorList>
            <person name="Vonk F.J."/>
            <person name="Casewell N.R."/>
            <person name="Henkel C.V."/>
            <person name="Heimberg A.M."/>
            <person name="Jansen H.J."/>
            <person name="McCleary R.J."/>
            <person name="Kerkkamp H.M."/>
            <person name="Vos R.A."/>
            <person name="Guerreiro I."/>
            <person name="Calvete J.J."/>
            <person name="Wuster W."/>
            <person name="Woods A.E."/>
            <person name="Logan J.M."/>
            <person name="Harrison R.A."/>
            <person name="Castoe T.A."/>
            <person name="de Koning A.P."/>
            <person name="Pollock D.D."/>
            <person name="Yandell M."/>
            <person name="Calderon D."/>
            <person name="Renjifo C."/>
            <person name="Currier R.B."/>
            <person name="Salgado D."/>
            <person name="Pla D."/>
            <person name="Sanz L."/>
            <person name="Hyder A.S."/>
            <person name="Ribeiro J.M."/>
            <person name="Arntzen J.W."/>
            <person name="van den Thillart G.E."/>
            <person name="Boetzer M."/>
            <person name="Pirovano W."/>
            <person name="Dirks R.P."/>
            <person name="Spaink H.P."/>
            <person name="Duboule D."/>
            <person name="McGlinn E."/>
            <person name="Kini R.M."/>
            <person name="Richardson M.K."/>
        </authorList>
    </citation>
    <scope>NUCLEOTIDE SEQUENCE</scope>
    <source>
        <tissue evidence="2">Blood</tissue>
    </source>
</reference>
<evidence type="ECO:0000256" key="1">
    <source>
        <dbReference type="SAM" id="MobiDB-lite"/>
    </source>
</evidence>
<dbReference type="InterPro" id="IPR036352">
    <property type="entry name" value="Semap_dom_sf"/>
</dbReference>
<dbReference type="OrthoDB" id="9988752at2759"/>
<feature type="region of interest" description="Disordered" evidence="1">
    <location>
        <begin position="211"/>
        <end position="294"/>
    </location>
</feature>
<keyword evidence="3" id="KW-1185">Reference proteome</keyword>
<feature type="non-terminal residue" evidence="2">
    <location>
        <position position="1"/>
    </location>
</feature>
<comment type="caution">
    <text evidence="2">The sequence shown here is derived from an EMBL/GenBank/DDBJ whole genome shotgun (WGS) entry which is preliminary data.</text>
</comment>
<dbReference type="AlphaFoldDB" id="V8P4W1"/>
<gene>
    <name evidence="2" type="ORF">L345_05158</name>
</gene>
<dbReference type="InterPro" id="IPR015943">
    <property type="entry name" value="WD40/YVTN_repeat-like_dom_sf"/>
</dbReference>
<feature type="region of interest" description="Disordered" evidence="1">
    <location>
        <begin position="313"/>
        <end position="349"/>
    </location>
</feature>
<dbReference type="EMBL" id="AZIM01000861">
    <property type="protein sequence ID" value="ETE69043.1"/>
    <property type="molecule type" value="Genomic_DNA"/>
</dbReference>
<protein>
    <submittedName>
        <fullName evidence="2">Uncharacterized protein</fullName>
    </submittedName>
</protein>